<reference evidence="1 2" key="1">
    <citation type="submission" date="2019-06" db="EMBL/GenBank/DDBJ databases">
        <title>Genomic insights into carbon and energy metabolism of Deferribacter autotrophicus revealed new metabolic traits in the phylum Deferribacteres.</title>
        <authorList>
            <person name="Slobodkin A.I."/>
            <person name="Slobodkina G.B."/>
            <person name="Allioux M."/>
            <person name="Alain K."/>
            <person name="Jebbar M."/>
            <person name="Shadrin V."/>
            <person name="Kublanov I.V."/>
            <person name="Toshchakov S.V."/>
            <person name="Bonch-Osmolovskaya E.A."/>
        </authorList>
    </citation>
    <scope>NUCLEOTIDE SEQUENCE [LARGE SCALE GENOMIC DNA]</scope>
    <source>
        <strain evidence="1 2">SL50</strain>
    </source>
</reference>
<dbReference type="AlphaFoldDB" id="A0A5A8F2M3"/>
<sequence length="106" mass="12054">MTINFDGNIINFRQKIEELGKKKGSGIESRSNVSKSTSKGDKREIVDLVRIKNENWLAANMDIRNEDEAARLVNDLQNLFSKDAKKALLAHDNANADKVLKFYPFE</sequence>
<comment type="caution">
    <text evidence="1">The sequence shown here is derived from an EMBL/GenBank/DDBJ whole genome shotgun (WGS) entry which is preliminary data.</text>
</comment>
<dbReference type="EMBL" id="VFJB01000005">
    <property type="protein sequence ID" value="KAA0258053.1"/>
    <property type="molecule type" value="Genomic_DNA"/>
</dbReference>
<dbReference type="Proteomes" id="UP000322876">
    <property type="component" value="Unassembled WGS sequence"/>
</dbReference>
<dbReference type="RefSeq" id="WP_149266374.1">
    <property type="nucleotide sequence ID" value="NZ_VFJB01000005.1"/>
</dbReference>
<dbReference type="OrthoDB" id="9843183at2"/>
<keyword evidence="2" id="KW-1185">Reference proteome</keyword>
<evidence type="ECO:0000313" key="1">
    <source>
        <dbReference type="EMBL" id="KAA0258053.1"/>
    </source>
</evidence>
<accession>A0A5A8F2M3</accession>
<name>A0A5A8F2M3_9BACT</name>
<proteinExistence type="predicted"/>
<evidence type="ECO:0000313" key="2">
    <source>
        <dbReference type="Proteomes" id="UP000322876"/>
    </source>
</evidence>
<protein>
    <submittedName>
        <fullName evidence="1">Uncharacterized protein</fullName>
    </submittedName>
</protein>
<organism evidence="1 2">
    <name type="scientific">Deferribacter autotrophicus</name>
    <dbReference type="NCBI Taxonomy" id="500465"/>
    <lineage>
        <taxon>Bacteria</taxon>
        <taxon>Pseudomonadati</taxon>
        <taxon>Deferribacterota</taxon>
        <taxon>Deferribacteres</taxon>
        <taxon>Deferribacterales</taxon>
        <taxon>Deferribacteraceae</taxon>
        <taxon>Deferribacter</taxon>
    </lineage>
</organism>
<gene>
    <name evidence="1" type="ORF">FHQ18_06560</name>
</gene>